<gene>
    <name evidence="7" type="ORF">FRX48_00067</name>
</gene>
<keyword evidence="2" id="KW-0539">Nucleus</keyword>
<comment type="caution">
    <text evidence="7">The sequence shown here is derived from an EMBL/GenBank/DDBJ whole genome shotgun (WGS) entry which is preliminary data.</text>
</comment>
<accession>A0A5M8Q0W2</accession>
<feature type="compositionally biased region" description="Pro residues" evidence="3">
    <location>
        <begin position="1280"/>
        <end position="1299"/>
    </location>
</feature>
<evidence type="ECO:0000256" key="1">
    <source>
        <dbReference type="ARBA" id="ARBA00004123"/>
    </source>
</evidence>
<dbReference type="InterPro" id="IPR015943">
    <property type="entry name" value="WD40/YVTN_repeat-like_dom_sf"/>
</dbReference>
<dbReference type="Proteomes" id="UP000324767">
    <property type="component" value="Unassembled WGS sequence"/>
</dbReference>
<dbReference type="PANTHER" id="PTHR10644">
    <property type="entry name" value="DNA REPAIR/RNA PROCESSING CPSF FAMILY"/>
    <property type="match status" value="1"/>
</dbReference>
<feature type="region of interest" description="Disordered" evidence="3">
    <location>
        <begin position="53"/>
        <end position="77"/>
    </location>
</feature>
<dbReference type="Pfam" id="PF10433">
    <property type="entry name" value="Beta-prop_RSE1_1st"/>
    <property type="match status" value="1"/>
</dbReference>
<feature type="domain" description="RSE1/DDB1/CPSF1 second beta-propeller" evidence="6">
    <location>
        <begin position="583"/>
        <end position="972"/>
    </location>
</feature>
<comment type="subcellular location">
    <subcellularLocation>
        <location evidence="1">Nucleus</location>
    </subcellularLocation>
</comment>
<dbReference type="InterPro" id="IPR004871">
    <property type="entry name" value="RSE1/DDB1/CPSF1_C"/>
</dbReference>
<dbReference type="Gene3D" id="2.130.10.10">
    <property type="entry name" value="YVTN repeat-like/Quinoprotein amine dehydrogenase"/>
    <property type="match status" value="2"/>
</dbReference>
<feature type="compositionally biased region" description="Acidic residues" evidence="3">
    <location>
        <begin position="473"/>
        <end position="493"/>
    </location>
</feature>
<feature type="region of interest" description="Disordered" evidence="3">
    <location>
        <begin position="1276"/>
        <end position="1299"/>
    </location>
</feature>
<feature type="domain" description="RSE1/DDB1/CPSF1 C-terminal" evidence="4">
    <location>
        <begin position="1045"/>
        <end position="1357"/>
    </location>
</feature>
<feature type="region of interest" description="Disordered" evidence="3">
    <location>
        <begin position="473"/>
        <end position="516"/>
    </location>
</feature>
<dbReference type="FunFam" id="2.130.10.10:FF:000625">
    <property type="entry name" value="mRNA cleavage and polyadenylation factor subunit"/>
    <property type="match status" value="1"/>
</dbReference>
<evidence type="ECO:0000259" key="4">
    <source>
        <dbReference type="Pfam" id="PF03178"/>
    </source>
</evidence>
<dbReference type="EMBL" id="VXIT01000001">
    <property type="protein sequence ID" value="KAA6415352.1"/>
    <property type="molecule type" value="Genomic_DNA"/>
</dbReference>
<evidence type="ECO:0000313" key="7">
    <source>
        <dbReference type="EMBL" id="KAA6415352.1"/>
    </source>
</evidence>
<feature type="compositionally biased region" description="Low complexity" evidence="3">
    <location>
        <begin position="505"/>
        <end position="516"/>
    </location>
</feature>
<feature type="compositionally biased region" description="Polar residues" evidence="3">
    <location>
        <begin position="53"/>
        <end position="65"/>
    </location>
</feature>
<evidence type="ECO:0000259" key="5">
    <source>
        <dbReference type="Pfam" id="PF10433"/>
    </source>
</evidence>
<dbReference type="OrthoDB" id="6109at2759"/>
<dbReference type="Pfam" id="PF23726">
    <property type="entry name" value="Beta-prop_RSE1_2nd"/>
    <property type="match status" value="1"/>
</dbReference>
<reference evidence="7 8" key="1">
    <citation type="submission" date="2019-09" db="EMBL/GenBank/DDBJ databases">
        <title>The hologenome of the rock-dwelling lichen Lasallia pustulata.</title>
        <authorList>
            <person name="Greshake Tzovaras B."/>
            <person name="Segers F."/>
            <person name="Bicker A."/>
            <person name="Dal Grande F."/>
            <person name="Otte J."/>
            <person name="Hankeln T."/>
            <person name="Schmitt I."/>
            <person name="Ebersberger I."/>
        </authorList>
    </citation>
    <scope>NUCLEOTIDE SEQUENCE [LARGE SCALE GENOMIC DNA]</scope>
    <source>
        <strain evidence="7">A1-1</strain>
    </source>
</reference>
<protein>
    <recommendedName>
        <fullName evidence="9">Cleavage/polyadenylation specificity factor, A subunit, C-terminal</fullName>
    </recommendedName>
</protein>
<sequence>MQCYTELTPPTAVTHSLSIPFLSPSANNLIVAKTSVLQIFSLKSVLTQVAASSAGQATSRNGNEPSTRRDGDGQGLDSSLLAPERILTTKLLLVAEYNLSGSITSLARIKIQQSKSGGEALLVALKDAKLSLVEWDPERHSISTISIHFYEREDLQGSPWAPDLGQCVNYLTVDPSSRCAALRFGARNLAILPFHQTGDDLVMDDYDPDIDGERPEPTASPPKIVNGNLPGMETPYAASFVLSLLALDPTLVHPVHLAFLHEYREPTFGILSSQIASSSALLHERRDTLSYTVFTLDLEQRASTTLLSVLDLPYDLYKVMPLPLPVGGTLLVGGNELIHVDQAGKTNGVAINEFARKCSSFAMADQSDLCLRLEGCTVEQLGIDSSELLMVLSTGQLAVLGFKIDGRSVSGLSIRRIAEENGGDILRAGASCTSIVGRGRIFVGSEDGDSAILGWTRRSDRLKRQRSRVNVMDENDEEIDMDEEDIDDDDDDLYSGTKVGESSRDAVPSSPSSTSTVDEYTFRIHDTLQNLGPMKDIAFGRPRQPEGETTKASQRFSSGLELLVSSGRGRAGALTVMKRELYPQIIGQLDFPNVQRLWAIRASSATVEGAASQGSAAPGEGYDRFMITSKLDAAGEEQTTVYSITSAGFEIVNDSDFEPEAGGTIEMGTLNAGTRIVQALRGEVRTYEGDLSLAQIFPMTDEVTGAEPKIISASFADPYVLLIRDDASVMVLKADESGDLDEVERGDDLLTTKWLSGSLYEDADDCFRLGPDEESEDDIVNVLVFLLSAEGGLYIFHLSSLSKPVYVALGLSFLPPFISKEFTVRRSAARDTLTEILVADLGDTIYKSPYLLLRSATDDLTIYRPYRSPIEGGSETNLRFLKISNPVLPRAPTDDPTESGQVKRDQPLKALQDVQGYSTVFLPGASPSFVLKSASSIPRVIGLGTGPIKTMSGLHAPTCERGFVYVDSGGTVYTSQLPPDRHYETGWVTYKSLLGEEVQSLDYHDRMDCYVLGTSQKLDFQLPEDEFHYEWSNEDISLKPQIDQGSIRLFHHKAWTVVDAHVLDPAEAVMCIKTMRLEMSEHTHERRELVAVGTALIRGEDLPSQGRIYIFDIIHVVPEPDRPETDRKLKLIAKEEVKGAVTALSEIGTQGFLLAAQGQKCMVRGLKEDGTLLPVAFMDMQCYVSVAQELPGTGLCLLGDALKGAWLAGYTEEPYQLRLFSKTPKPLAVLTGSFLPVHKSLFLALLSADSTLHLLQFNPEHPKSLSGQRLLHLHSFHTAHPPPPPPSSPHPHLLRPPAPFPRPSHHLLLTSAPGALALLTPLSEPAYRRLAALSTYLLTALPHPLGLNPRAHRAGDAYSSSVLNLAPESSYVKRRLR</sequence>
<dbReference type="InterPro" id="IPR018846">
    <property type="entry name" value="Beta-prop_RSE1/DDB1/CPSF1_1st"/>
</dbReference>
<evidence type="ECO:0000256" key="2">
    <source>
        <dbReference type="ARBA" id="ARBA00023242"/>
    </source>
</evidence>
<organism evidence="7 8">
    <name type="scientific">Lasallia pustulata</name>
    <dbReference type="NCBI Taxonomy" id="136370"/>
    <lineage>
        <taxon>Eukaryota</taxon>
        <taxon>Fungi</taxon>
        <taxon>Dikarya</taxon>
        <taxon>Ascomycota</taxon>
        <taxon>Pezizomycotina</taxon>
        <taxon>Lecanoromycetes</taxon>
        <taxon>OSLEUM clade</taxon>
        <taxon>Umbilicariomycetidae</taxon>
        <taxon>Umbilicariales</taxon>
        <taxon>Umbilicariaceae</taxon>
        <taxon>Lasallia</taxon>
    </lineage>
</organism>
<evidence type="ECO:0000256" key="3">
    <source>
        <dbReference type="SAM" id="MobiDB-lite"/>
    </source>
</evidence>
<dbReference type="GO" id="GO:0005634">
    <property type="term" value="C:nucleus"/>
    <property type="evidence" value="ECO:0007669"/>
    <property type="project" value="UniProtKB-SubCell"/>
</dbReference>
<proteinExistence type="predicted"/>
<name>A0A5M8Q0W2_9LECA</name>
<evidence type="ECO:0000259" key="6">
    <source>
        <dbReference type="Pfam" id="PF23726"/>
    </source>
</evidence>
<evidence type="ECO:0008006" key="9">
    <source>
        <dbReference type="Google" id="ProtNLM"/>
    </source>
</evidence>
<dbReference type="InterPro" id="IPR058543">
    <property type="entry name" value="Beta-prop_RSE1/DDB1/CPSF1_2nd"/>
</dbReference>
<dbReference type="Pfam" id="PF03178">
    <property type="entry name" value="CPSF_A"/>
    <property type="match status" value="1"/>
</dbReference>
<feature type="domain" description="RSE1/DDB1/CPSF1 first beta-propeller" evidence="5">
    <location>
        <begin position="89"/>
        <end position="472"/>
    </location>
</feature>
<dbReference type="GO" id="GO:0003676">
    <property type="term" value="F:nucleic acid binding"/>
    <property type="evidence" value="ECO:0007669"/>
    <property type="project" value="InterPro"/>
</dbReference>
<evidence type="ECO:0000313" key="8">
    <source>
        <dbReference type="Proteomes" id="UP000324767"/>
    </source>
</evidence>
<dbReference type="InterPro" id="IPR050358">
    <property type="entry name" value="RSE1/DDB1/CFT1"/>
</dbReference>